<feature type="transmembrane region" description="Helical" evidence="2">
    <location>
        <begin position="201"/>
        <end position="219"/>
    </location>
</feature>
<dbReference type="Pfam" id="PF00149">
    <property type="entry name" value="Metallophos"/>
    <property type="match status" value="1"/>
</dbReference>
<evidence type="ECO:0000313" key="4">
    <source>
        <dbReference type="EMBL" id="GGI06437.1"/>
    </source>
</evidence>
<dbReference type="CDD" id="cd00838">
    <property type="entry name" value="MPP_superfamily"/>
    <property type="match status" value="1"/>
</dbReference>
<dbReference type="EMBL" id="BMDG01000003">
    <property type="protein sequence ID" value="GGI06437.1"/>
    <property type="molecule type" value="Genomic_DNA"/>
</dbReference>
<keyword evidence="2" id="KW-1133">Transmembrane helix</keyword>
<sequence>MEAMTEQHETTPHAPDEHAPDEHAPDGPRPPQRERRTPPRWVRRTLVGVAGGLLCLVFGVTSATAELSFGPHEAVYAVDTDGLVVADLGPLGTVEIDSPLPLGLGVEVTVKEIPADLSAVGAASTLDALGEDLESYLQFFSSPDVAVRSVAWALAVDAVRRTALAAVVLVLGALALRGLLGVSRRRELAAAVAPRTWEITAGVAVVGLVATTVVAGGVVPPTQGTTASPVFAGTALEGARITGRLSGVIDTYGGQLVELYDENEAFYAAADDNLVDAWNSWEVRQAVRDGAPGASEAETGQPDETPAETPGETPDGASASPSADPEDLVTMLVVSDLHCNTAMAPLIRTVAERSDADLLLNAGDTTTNGTSVEKACVDAFASAVPRGTKVVVADGNHDSAETSKQEAAHGQVILDGDVVEVAGVRILGDRDALETRVGSGTAVARETTPEEQGAALAQTACEDGEVDLLMIHTAPVGLDAMESGCVPFQVSGHTHRRAGPEQVGQGIRYVNASTAGAAPNQPTVGPLRGTAEMTLLRFDPELRRVVDWQLVEVDPAGEAVVRDRLPVPEIVPPAEDVLSSSGVAPPEGEGTTDPSPGP</sequence>
<proteinExistence type="predicted"/>
<dbReference type="PANTHER" id="PTHR12905">
    <property type="entry name" value="METALLOPHOSPHOESTERASE"/>
    <property type="match status" value="1"/>
</dbReference>
<evidence type="ECO:0000256" key="1">
    <source>
        <dbReference type="SAM" id="MobiDB-lite"/>
    </source>
</evidence>
<feature type="transmembrane region" description="Helical" evidence="2">
    <location>
        <begin position="45"/>
        <end position="65"/>
    </location>
</feature>
<dbReference type="SUPFAM" id="SSF56300">
    <property type="entry name" value="Metallo-dependent phosphatases"/>
    <property type="match status" value="1"/>
</dbReference>
<feature type="region of interest" description="Disordered" evidence="1">
    <location>
        <begin position="1"/>
        <end position="40"/>
    </location>
</feature>
<dbReference type="InterPro" id="IPR029052">
    <property type="entry name" value="Metallo-depent_PP-like"/>
</dbReference>
<gene>
    <name evidence="4" type="ORF">GCM10007368_11160</name>
</gene>
<name>A0ABQ2B2K1_9MICO</name>
<protein>
    <recommendedName>
        <fullName evidence="3">Calcineurin-like phosphoesterase domain-containing protein</fullName>
    </recommendedName>
</protein>
<feature type="transmembrane region" description="Helical" evidence="2">
    <location>
        <begin position="162"/>
        <end position="180"/>
    </location>
</feature>
<dbReference type="PANTHER" id="PTHR12905:SF0">
    <property type="entry name" value="CALCINEURIN-LIKE PHOSPHOESTERASE DOMAIN-CONTAINING PROTEIN"/>
    <property type="match status" value="1"/>
</dbReference>
<evidence type="ECO:0000259" key="3">
    <source>
        <dbReference type="Pfam" id="PF00149"/>
    </source>
</evidence>
<keyword evidence="2" id="KW-0472">Membrane</keyword>
<accession>A0ABQ2B2K1</accession>
<keyword evidence="2" id="KW-0812">Transmembrane</keyword>
<comment type="caution">
    <text evidence="4">The sequence shown here is derived from an EMBL/GenBank/DDBJ whole genome shotgun (WGS) entry which is preliminary data.</text>
</comment>
<dbReference type="InterPro" id="IPR004843">
    <property type="entry name" value="Calcineurin-like_PHP"/>
</dbReference>
<keyword evidence="5" id="KW-1185">Reference proteome</keyword>
<feature type="compositionally biased region" description="Basic and acidic residues" evidence="1">
    <location>
        <begin position="1"/>
        <end position="37"/>
    </location>
</feature>
<dbReference type="Proteomes" id="UP000632535">
    <property type="component" value="Unassembled WGS sequence"/>
</dbReference>
<evidence type="ECO:0000313" key="5">
    <source>
        <dbReference type="Proteomes" id="UP000632535"/>
    </source>
</evidence>
<organism evidence="4 5">
    <name type="scientific">Isoptericola cucumis</name>
    <dbReference type="NCBI Taxonomy" id="1776856"/>
    <lineage>
        <taxon>Bacteria</taxon>
        <taxon>Bacillati</taxon>
        <taxon>Actinomycetota</taxon>
        <taxon>Actinomycetes</taxon>
        <taxon>Micrococcales</taxon>
        <taxon>Promicromonosporaceae</taxon>
        <taxon>Isoptericola</taxon>
    </lineage>
</organism>
<evidence type="ECO:0000256" key="2">
    <source>
        <dbReference type="SAM" id="Phobius"/>
    </source>
</evidence>
<feature type="domain" description="Calcineurin-like phosphoesterase" evidence="3">
    <location>
        <begin position="331"/>
        <end position="496"/>
    </location>
</feature>
<dbReference type="Gene3D" id="3.60.21.10">
    <property type="match status" value="1"/>
</dbReference>
<reference evidence="5" key="1">
    <citation type="journal article" date="2019" name="Int. J. Syst. Evol. Microbiol.">
        <title>The Global Catalogue of Microorganisms (GCM) 10K type strain sequencing project: providing services to taxonomists for standard genome sequencing and annotation.</title>
        <authorList>
            <consortium name="The Broad Institute Genomics Platform"/>
            <consortium name="The Broad Institute Genome Sequencing Center for Infectious Disease"/>
            <person name="Wu L."/>
            <person name="Ma J."/>
        </authorList>
    </citation>
    <scope>NUCLEOTIDE SEQUENCE [LARGE SCALE GENOMIC DNA]</scope>
    <source>
        <strain evidence="5">CCM 8653</strain>
    </source>
</reference>
<dbReference type="InterPro" id="IPR051693">
    <property type="entry name" value="UPF0046_metallophosphoest"/>
</dbReference>
<feature type="region of interest" description="Disordered" evidence="1">
    <location>
        <begin position="289"/>
        <end position="325"/>
    </location>
</feature>
<feature type="region of interest" description="Disordered" evidence="1">
    <location>
        <begin position="567"/>
        <end position="598"/>
    </location>
</feature>